<dbReference type="InterPro" id="IPR002885">
    <property type="entry name" value="PPR_rpt"/>
</dbReference>
<dbReference type="Pfam" id="PF03455">
    <property type="entry name" value="dDENN"/>
    <property type="match status" value="1"/>
</dbReference>
<dbReference type="Pfam" id="PF02141">
    <property type="entry name" value="DENN"/>
    <property type="match status" value="1"/>
</dbReference>
<dbReference type="Gene3D" id="1.25.40.10">
    <property type="entry name" value="Tetratricopeptide repeat domain"/>
    <property type="match status" value="1"/>
</dbReference>
<dbReference type="Pfam" id="PF03456">
    <property type="entry name" value="uDENN"/>
    <property type="match status" value="1"/>
</dbReference>
<dbReference type="SMART" id="SM00801">
    <property type="entry name" value="dDENN"/>
    <property type="match status" value="1"/>
</dbReference>
<dbReference type="InterPro" id="IPR005113">
    <property type="entry name" value="uDENN_dom"/>
</dbReference>
<dbReference type="Proteomes" id="UP001165082">
    <property type="component" value="Unassembled WGS sequence"/>
</dbReference>
<dbReference type="InterPro" id="IPR005112">
    <property type="entry name" value="dDENN_dom"/>
</dbReference>
<feature type="compositionally biased region" description="Low complexity" evidence="2">
    <location>
        <begin position="805"/>
        <end position="817"/>
    </location>
</feature>
<dbReference type="SMART" id="SM00799">
    <property type="entry name" value="DENN"/>
    <property type="match status" value="1"/>
</dbReference>
<evidence type="ECO:0000259" key="3">
    <source>
        <dbReference type="PROSITE" id="PS50211"/>
    </source>
</evidence>
<dbReference type="Gene3D" id="3.40.50.11500">
    <property type="match status" value="1"/>
</dbReference>
<feature type="compositionally biased region" description="Polar residues" evidence="2">
    <location>
        <begin position="640"/>
        <end position="651"/>
    </location>
</feature>
<dbReference type="GO" id="GO:0031410">
    <property type="term" value="C:cytoplasmic vesicle"/>
    <property type="evidence" value="ECO:0007669"/>
    <property type="project" value="TreeGrafter"/>
</dbReference>
<accession>A0A9W7AAZ3</accession>
<keyword evidence="5" id="KW-1185">Reference proteome</keyword>
<feature type="repeat" description="PPR" evidence="1">
    <location>
        <begin position="714"/>
        <end position="748"/>
    </location>
</feature>
<dbReference type="NCBIfam" id="TIGR00756">
    <property type="entry name" value="PPR"/>
    <property type="match status" value="1"/>
</dbReference>
<dbReference type="PROSITE" id="PS51375">
    <property type="entry name" value="PPR"/>
    <property type="match status" value="1"/>
</dbReference>
<evidence type="ECO:0000256" key="2">
    <source>
        <dbReference type="SAM" id="MobiDB-lite"/>
    </source>
</evidence>
<dbReference type="InterPro" id="IPR037516">
    <property type="entry name" value="Tripartite_DENN"/>
</dbReference>
<dbReference type="OrthoDB" id="194635at2759"/>
<protein>
    <recommendedName>
        <fullName evidence="3">UDENN domain-containing protein</fullName>
    </recommendedName>
</protein>
<feature type="compositionally biased region" description="Low complexity" evidence="2">
    <location>
        <begin position="658"/>
        <end position="672"/>
    </location>
</feature>
<dbReference type="PANTHER" id="PTHR12296:SF21">
    <property type="entry name" value="DENN DOMAIN-CONTAINING PROTEIN 3"/>
    <property type="match status" value="1"/>
</dbReference>
<name>A0A9W7AAZ3_9STRA</name>
<dbReference type="AlphaFoldDB" id="A0A9W7AAZ3"/>
<dbReference type="GO" id="GO:0032483">
    <property type="term" value="P:regulation of Rab protein signal transduction"/>
    <property type="evidence" value="ECO:0007669"/>
    <property type="project" value="TreeGrafter"/>
</dbReference>
<dbReference type="PANTHER" id="PTHR12296">
    <property type="entry name" value="DENN DOMAIN-CONTAINING PROTEIN 4"/>
    <property type="match status" value="1"/>
</dbReference>
<reference evidence="4" key="1">
    <citation type="submission" date="2022-07" db="EMBL/GenBank/DDBJ databases">
        <title>Genome analysis of Parmales, a sister group of diatoms, reveals the evolutionary specialization of diatoms from phago-mixotrophs to photoautotrophs.</title>
        <authorList>
            <person name="Ban H."/>
            <person name="Sato S."/>
            <person name="Yoshikawa S."/>
            <person name="Kazumasa Y."/>
            <person name="Nakamura Y."/>
            <person name="Ichinomiya M."/>
            <person name="Saitoh K."/>
            <person name="Sato N."/>
            <person name="Blanc-Mathieu R."/>
            <person name="Endo H."/>
            <person name="Kuwata A."/>
            <person name="Ogata H."/>
        </authorList>
    </citation>
    <scope>NUCLEOTIDE SEQUENCE</scope>
</reference>
<dbReference type="EMBL" id="BRXZ01002659">
    <property type="protein sequence ID" value="GMH67351.1"/>
    <property type="molecule type" value="Genomic_DNA"/>
</dbReference>
<feature type="region of interest" description="Disordered" evidence="2">
    <location>
        <begin position="789"/>
        <end position="825"/>
    </location>
</feature>
<feature type="domain" description="UDENN" evidence="3">
    <location>
        <begin position="1"/>
        <end position="409"/>
    </location>
</feature>
<feature type="region of interest" description="Disordered" evidence="2">
    <location>
        <begin position="559"/>
        <end position="583"/>
    </location>
</feature>
<sequence>MPRGVEIRDTYQLPKVHYFVQTREDGERCYAVALTLWEEATVNLSSHLSFSSPLKLEKDGTVEASNSFSELTVFQPTTLVLLSLHPYLPMYRLFLTHLYRLTTTPSPIPIERYIQNLTCEVPSPPRGTVEVMMIMMNSTLKFWAPPANQPIPWVAIPFNPLFNALPIPHILKIWTCLSLERQVLLVSSSLTLLTECCEILSSLLFPMSWTHCYIPCLPNYLLPVLSAPMPYFCGIDKADLSEAMYEVSNECVVVDLDLGTLKMGAATPKLPTLPSKRRAKLERELTSRAGKLFQTAREGRMETVKRMDDAFYVAVTPEDITEDDGEEMKERGDWDSVQEAFFRFYIALLKDYRRFLVFPREDAPMMAGFQSKPFVISQPKEFQPFLKQLCATQQFDAFITKRLYKPGEEDVTFFEESIDAKMNRYKMKLKKIETPFLQSAKVQRKLKTVVAPEPNREGLEEGALYTYTIFPSTLDPSLFGVAKPLPTVIAEENRKRISRARLRTHSAGAQQEILAMAKRGGLKQAQDQPDLTVSASSATFTVFFMAYTAVVGRDLKELESRGEEEFEVTESGSGGRGAGAMFNRLSSADGDEIEEAGVGEEVGVGGEKGEGSTSSVQASDASESYESATEDEISAAVECMTTSGSAESNETPGDDSKASSAGSSTDSVGSAASIRRVKTIKEEMLEEARATAKAQLDLAFEVLLMMRKRGLMPESFAYQCLIDACGRCGDTGRVCELLGMMHEDGVVADSVVYSCLVKAFSVETGKKKDEMPSFTNGYAGAVDWNKMRSGSVSNGTTPQASPTRSATSKSASGASGTNQPPSTPQQKLMSFFKAQSLPAVPMPFGVGGGGSKEPEYHLTDKIKRQLALGNSLLDVLYRDIYLDTFRGTCNVCNCKLSEEDVCKGWARGESSQKATIYWNLVVSFKREKLPFTWLFQGSFGNSLIQPGPDDMASFDVG</sequence>
<evidence type="ECO:0000313" key="4">
    <source>
        <dbReference type="EMBL" id="GMH67351.1"/>
    </source>
</evidence>
<feature type="region of interest" description="Disordered" evidence="2">
    <location>
        <begin position="600"/>
        <end position="672"/>
    </location>
</feature>
<organism evidence="4 5">
    <name type="scientific">Triparma retinervis</name>
    <dbReference type="NCBI Taxonomy" id="2557542"/>
    <lineage>
        <taxon>Eukaryota</taxon>
        <taxon>Sar</taxon>
        <taxon>Stramenopiles</taxon>
        <taxon>Ochrophyta</taxon>
        <taxon>Bolidophyceae</taxon>
        <taxon>Parmales</taxon>
        <taxon>Triparmaceae</taxon>
        <taxon>Triparma</taxon>
    </lineage>
</organism>
<feature type="compositionally biased region" description="Polar residues" evidence="2">
    <location>
        <begin position="612"/>
        <end position="627"/>
    </location>
</feature>
<dbReference type="PROSITE" id="PS50211">
    <property type="entry name" value="DENN"/>
    <property type="match status" value="1"/>
</dbReference>
<dbReference type="InterPro" id="IPR011990">
    <property type="entry name" value="TPR-like_helical_dom_sf"/>
</dbReference>
<comment type="caution">
    <text evidence="4">The sequence shown here is derived from an EMBL/GenBank/DDBJ whole genome shotgun (WGS) entry which is preliminary data.</text>
</comment>
<evidence type="ECO:0000256" key="1">
    <source>
        <dbReference type="PROSITE-ProRule" id="PRU00708"/>
    </source>
</evidence>
<dbReference type="InterPro" id="IPR001194">
    <property type="entry name" value="cDENN_dom"/>
</dbReference>
<dbReference type="InterPro" id="IPR043153">
    <property type="entry name" value="DENN_C"/>
</dbReference>
<dbReference type="InterPro" id="IPR051696">
    <property type="entry name" value="DENN_Domain_GEFs"/>
</dbReference>
<proteinExistence type="predicted"/>
<feature type="compositionally biased region" description="Polar residues" evidence="2">
    <location>
        <begin position="789"/>
        <end position="804"/>
    </location>
</feature>
<gene>
    <name evidence="4" type="ORF">TrRE_jg8668</name>
</gene>
<evidence type="ECO:0000313" key="5">
    <source>
        <dbReference type="Proteomes" id="UP001165082"/>
    </source>
</evidence>